<dbReference type="GO" id="GO:0017001">
    <property type="term" value="P:antibiotic catabolic process"/>
    <property type="evidence" value="ECO:0007669"/>
    <property type="project" value="InterPro"/>
</dbReference>
<feature type="modified residue" description="N6-carboxylysine" evidence="7">
    <location>
        <position position="76"/>
    </location>
</feature>
<evidence type="ECO:0000256" key="4">
    <source>
        <dbReference type="ARBA" id="ARBA00022729"/>
    </source>
</evidence>
<dbReference type="GO" id="GO:0071555">
    <property type="term" value="P:cell wall organization"/>
    <property type="evidence" value="ECO:0007669"/>
    <property type="project" value="TreeGrafter"/>
</dbReference>
<sequence>MSMMRNILLKSFILFCLTVSAIGCRQPEPLMPKSSAAAGIPAGFVAVFGKTGADQIVVCGNRTLAEHRFPPCSTFKIVSTLMGLDSGVLTGPESRLGYDGTRYEFAAWNGDLTLREAFRTSCVPYYKKLTGKLDRRTVQKTLDRLNYGNCDISVWNSNGHNVFWIESSLLISPLEQLGVLEKIFSGRSGFAPGHVELLRECMRDGCAGDWTLYGKTGSGRNHNTNRLEGWFVGFAEPADGKPVFFAAHGAAPDRDVNGPEMRQWLREQFSRRFLPPVEPVR</sequence>
<evidence type="ECO:0000256" key="3">
    <source>
        <dbReference type="ARBA" id="ARBA00012865"/>
    </source>
</evidence>
<dbReference type="GO" id="GO:0046677">
    <property type="term" value="P:response to antibiotic"/>
    <property type="evidence" value="ECO:0007669"/>
    <property type="project" value="UniProtKB-UniRule"/>
</dbReference>
<dbReference type="PROSITE" id="PS00337">
    <property type="entry name" value="BETA_LACTAMASE_D"/>
    <property type="match status" value="1"/>
</dbReference>
<comment type="caution">
    <text evidence="11">The sequence shown here is derived from an EMBL/GenBank/DDBJ whole genome shotgun (WGS) entry which is preliminary data.</text>
</comment>
<dbReference type="InterPro" id="IPR002137">
    <property type="entry name" value="Beta-lactam_class-D_AS"/>
</dbReference>
<keyword evidence="6 8" id="KW-0046">Antibiotic resistance</keyword>
<comment type="catalytic activity">
    <reaction evidence="1 8">
        <text>a beta-lactam + H2O = a substituted beta-amino acid</text>
        <dbReference type="Rhea" id="RHEA:20401"/>
        <dbReference type="ChEBI" id="CHEBI:15377"/>
        <dbReference type="ChEBI" id="CHEBI:35627"/>
        <dbReference type="ChEBI" id="CHEBI:140347"/>
        <dbReference type="EC" id="3.5.2.6"/>
    </reaction>
</comment>
<evidence type="ECO:0000256" key="1">
    <source>
        <dbReference type="ARBA" id="ARBA00001526"/>
    </source>
</evidence>
<dbReference type="PROSITE" id="PS51257">
    <property type="entry name" value="PROKAR_LIPOPROTEIN"/>
    <property type="match status" value="1"/>
</dbReference>
<dbReference type="EMBL" id="VUNS01000025">
    <property type="protein sequence ID" value="MST98902.1"/>
    <property type="molecule type" value="Genomic_DNA"/>
</dbReference>
<feature type="active site" description="Acyl-ester intermediate" evidence="7">
    <location>
        <position position="73"/>
    </location>
</feature>
<dbReference type="AlphaFoldDB" id="A0A844G7Q6"/>
<keyword evidence="4 9" id="KW-0732">Signal</keyword>
<dbReference type="InterPro" id="IPR012338">
    <property type="entry name" value="Beta-lactam/transpept-like"/>
</dbReference>
<protein>
    <recommendedName>
        <fullName evidence="3 8">Beta-lactamase</fullName>
        <ecNumber evidence="3 8">3.5.2.6</ecNumber>
    </recommendedName>
</protein>
<accession>A0A844G7Q6</accession>
<evidence type="ECO:0000259" key="10">
    <source>
        <dbReference type="Pfam" id="PF00905"/>
    </source>
</evidence>
<gene>
    <name evidence="11" type="ORF">FYJ85_17850</name>
</gene>
<dbReference type="PANTHER" id="PTHR30627:SF6">
    <property type="entry name" value="BETA-LACTAMASE YBXI-RELATED"/>
    <property type="match status" value="1"/>
</dbReference>
<dbReference type="InterPro" id="IPR050515">
    <property type="entry name" value="Beta-lactam/transpept"/>
</dbReference>
<evidence type="ECO:0000256" key="2">
    <source>
        <dbReference type="ARBA" id="ARBA00007898"/>
    </source>
</evidence>
<feature type="domain" description="Penicillin-binding protein transpeptidase" evidence="10">
    <location>
        <begin position="64"/>
        <end position="253"/>
    </location>
</feature>
<feature type="chain" id="PRO_5032390909" description="Beta-lactamase" evidence="9">
    <location>
        <begin position="22"/>
        <end position="281"/>
    </location>
</feature>
<keyword evidence="12" id="KW-1185">Reference proteome</keyword>
<comment type="similarity">
    <text evidence="2 8">Belongs to the class-D beta-lactamase family.</text>
</comment>
<dbReference type="Pfam" id="PF00905">
    <property type="entry name" value="Transpeptidase"/>
    <property type="match status" value="1"/>
</dbReference>
<dbReference type="EC" id="3.5.2.6" evidence="3 8"/>
<feature type="signal peptide" evidence="9">
    <location>
        <begin position="1"/>
        <end position="21"/>
    </location>
</feature>
<organism evidence="11 12">
    <name type="scientific">Victivallis lenta</name>
    <dbReference type="NCBI Taxonomy" id="2606640"/>
    <lineage>
        <taxon>Bacteria</taxon>
        <taxon>Pseudomonadati</taxon>
        <taxon>Lentisphaerota</taxon>
        <taxon>Lentisphaeria</taxon>
        <taxon>Victivallales</taxon>
        <taxon>Victivallaceae</taxon>
        <taxon>Victivallis</taxon>
    </lineage>
</organism>
<evidence type="ECO:0000256" key="8">
    <source>
        <dbReference type="RuleBase" id="RU361140"/>
    </source>
</evidence>
<dbReference type="GO" id="GO:0005886">
    <property type="term" value="C:plasma membrane"/>
    <property type="evidence" value="ECO:0007669"/>
    <property type="project" value="TreeGrafter"/>
</dbReference>
<dbReference type="Gene3D" id="3.40.710.10">
    <property type="entry name" value="DD-peptidase/beta-lactamase superfamily"/>
    <property type="match status" value="1"/>
</dbReference>
<evidence type="ECO:0000256" key="6">
    <source>
        <dbReference type="ARBA" id="ARBA00023251"/>
    </source>
</evidence>
<dbReference type="PANTHER" id="PTHR30627">
    <property type="entry name" value="PEPTIDOGLYCAN D,D-TRANSPEPTIDASE"/>
    <property type="match status" value="1"/>
</dbReference>
<dbReference type="GO" id="GO:0008800">
    <property type="term" value="F:beta-lactamase activity"/>
    <property type="evidence" value="ECO:0007669"/>
    <property type="project" value="UniProtKB-UniRule"/>
</dbReference>
<keyword evidence="5 8" id="KW-0378">Hydrolase</keyword>
<name>A0A844G7Q6_9BACT</name>
<dbReference type="GO" id="GO:0008658">
    <property type="term" value="F:penicillin binding"/>
    <property type="evidence" value="ECO:0007669"/>
    <property type="project" value="InterPro"/>
</dbReference>
<dbReference type="SUPFAM" id="SSF56601">
    <property type="entry name" value="beta-lactamase/transpeptidase-like"/>
    <property type="match status" value="1"/>
</dbReference>
<dbReference type="Proteomes" id="UP000435649">
    <property type="component" value="Unassembled WGS sequence"/>
</dbReference>
<reference evidence="11 12" key="1">
    <citation type="submission" date="2019-08" db="EMBL/GenBank/DDBJ databases">
        <title>In-depth cultivation of the pig gut microbiome towards novel bacterial diversity and tailored functional studies.</title>
        <authorList>
            <person name="Wylensek D."/>
            <person name="Hitch T.C.A."/>
            <person name="Clavel T."/>
        </authorList>
    </citation>
    <scope>NUCLEOTIDE SEQUENCE [LARGE SCALE GENOMIC DNA]</scope>
    <source>
        <strain evidence="11 12">BBE-744-WT-12</strain>
    </source>
</reference>
<evidence type="ECO:0000256" key="5">
    <source>
        <dbReference type="ARBA" id="ARBA00022801"/>
    </source>
</evidence>
<evidence type="ECO:0000256" key="7">
    <source>
        <dbReference type="PIRSR" id="PIRSR602137-50"/>
    </source>
</evidence>
<evidence type="ECO:0000313" key="11">
    <source>
        <dbReference type="EMBL" id="MST98902.1"/>
    </source>
</evidence>
<dbReference type="InterPro" id="IPR001460">
    <property type="entry name" value="PCN-bd_Tpept"/>
</dbReference>
<evidence type="ECO:0000313" key="12">
    <source>
        <dbReference type="Proteomes" id="UP000435649"/>
    </source>
</evidence>
<evidence type="ECO:0000256" key="9">
    <source>
        <dbReference type="SAM" id="SignalP"/>
    </source>
</evidence>
<proteinExistence type="inferred from homology"/>